<dbReference type="AlphaFoldDB" id="A0A8J7U3G2"/>
<proteinExistence type="predicted"/>
<evidence type="ECO:0000313" key="2">
    <source>
        <dbReference type="Proteomes" id="UP000664417"/>
    </source>
</evidence>
<evidence type="ECO:0000313" key="1">
    <source>
        <dbReference type="EMBL" id="MBO1318313.1"/>
    </source>
</evidence>
<dbReference type="EMBL" id="JAFREP010000005">
    <property type="protein sequence ID" value="MBO1318313.1"/>
    <property type="molecule type" value="Genomic_DNA"/>
</dbReference>
<accession>A0A8J7U3G2</accession>
<sequence>MSQFCESIPESFRHYISDSLASLSFEFEGLVGDITSNAELEKTARRLCRDVVEPHDFEEDQWPEIIEAFDGELRTKFDDFGPQFISDSLHAAVQEVLSHTMEHQVFRFLDPFLEVLEEEGVDFGNVSSYCGLLLGDPTRTITREDLVIDEYDAERCDLEATVWAIKHEVFDWTLELPRES</sequence>
<dbReference type="Proteomes" id="UP000664417">
    <property type="component" value="Unassembled WGS sequence"/>
</dbReference>
<dbReference type="RefSeq" id="WP_207858011.1">
    <property type="nucleotide sequence ID" value="NZ_JAFREP010000005.1"/>
</dbReference>
<name>A0A8J7U3G2_9BACT</name>
<protein>
    <submittedName>
        <fullName evidence="1">Uncharacterized protein</fullName>
    </submittedName>
</protein>
<keyword evidence="2" id="KW-1185">Reference proteome</keyword>
<gene>
    <name evidence="1" type="ORF">J3U88_07595</name>
</gene>
<organism evidence="1 2">
    <name type="scientific">Acanthopleuribacter pedis</name>
    <dbReference type="NCBI Taxonomy" id="442870"/>
    <lineage>
        <taxon>Bacteria</taxon>
        <taxon>Pseudomonadati</taxon>
        <taxon>Acidobacteriota</taxon>
        <taxon>Holophagae</taxon>
        <taxon>Acanthopleuribacterales</taxon>
        <taxon>Acanthopleuribacteraceae</taxon>
        <taxon>Acanthopleuribacter</taxon>
    </lineage>
</organism>
<reference evidence="1" key="1">
    <citation type="submission" date="2021-03" db="EMBL/GenBank/DDBJ databases">
        <authorList>
            <person name="Wang G."/>
        </authorList>
    </citation>
    <scope>NUCLEOTIDE SEQUENCE</scope>
    <source>
        <strain evidence="1">KCTC 12899</strain>
    </source>
</reference>
<comment type="caution">
    <text evidence="1">The sequence shown here is derived from an EMBL/GenBank/DDBJ whole genome shotgun (WGS) entry which is preliminary data.</text>
</comment>